<name>A0A1H0QJP4_9PSED</name>
<dbReference type="HAMAP" id="MF_00691">
    <property type="entry name" value="PxpA"/>
    <property type="match status" value="1"/>
</dbReference>
<dbReference type="NCBIfam" id="NF003814">
    <property type="entry name" value="PRK05406.1-3"/>
    <property type="match status" value="1"/>
</dbReference>
<comment type="function">
    <text evidence="1">Catalyzes the cleavage of 5-oxoproline to form L-glutamate coupled to the hydrolysis of ATP to ADP and inorganic phosphate.</text>
</comment>
<dbReference type="EC" id="3.5.2.9" evidence="1"/>
<dbReference type="GO" id="GO:0005524">
    <property type="term" value="F:ATP binding"/>
    <property type="evidence" value="ECO:0007669"/>
    <property type="project" value="UniProtKB-UniRule"/>
</dbReference>
<dbReference type="PANTHER" id="PTHR30292">
    <property type="entry name" value="UNCHARACTERIZED PROTEIN YBGL-RELATED"/>
    <property type="match status" value="1"/>
</dbReference>
<organism evidence="2 3">
    <name type="scientific">Pseudomonas jinjuensis</name>
    <dbReference type="NCBI Taxonomy" id="198616"/>
    <lineage>
        <taxon>Bacteria</taxon>
        <taxon>Pseudomonadati</taxon>
        <taxon>Pseudomonadota</taxon>
        <taxon>Gammaproteobacteria</taxon>
        <taxon>Pseudomonadales</taxon>
        <taxon>Pseudomonadaceae</taxon>
        <taxon>Pseudomonas</taxon>
    </lineage>
</organism>
<keyword evidence="1" id="KW-0067">ATP-binding</keyword>
<dbReference type="NCBIfam" id="NF003816">
    <property type="entry name" value="PRK05406.1-5"/>
    <property type="match status" value="1"/>
</dbReference>
<dbReference type="STRING" id="198616.SAMN05216193_12412"/>
<dbReference type="GO" id="GO:0005975">
    <property type="term" value="P:carbohydrate metabolic process"/>
    <property type="evidence" value="ECO:0007669"/>
    <property type="project" value="InterPro"/>
</dbReference>
<keyword evidence="1" id="KW-0547">Nucleotide-binding</keyword>
<reference evidence="3" key="1">
    <citation type="submission" date="2016-10" db="EMBL/GenBank/DDBJ databases">
        <authorList>
            <person name="Varghese N."/>
            <person name="Submissions S."/>
        </authorList>
    </citation>
    <scope>NUCLEOTIDE SEQUENCE [LARGE SCALE GENOMIC DNA]</scope>
    <source>
        <strain evidence="3">JCM 21621</strain>
    </source>
</reference>
<dbReference type="Proteomes" id="UP000242957">
    <property type="component" value="Unassembled WGS sequence"/>
</dbReference>
<evidence type="ECO:0000313" key="3">
    <source>
        <dbReference type="Proteomes" id="UP000242957"/>
    </source>
</evidence>
<accession>A0A1H0QJP4</accession>
<comment type="catalytic activity">
    <reaction evidence="1">
        <text>5-oxo-L-proline + ATP + 2 H2O = L-glutamate + ADP + phosphate + H(+)</text>
        <dbReference type="Rhea" id="RHEA:10348"/>
        <dbReference type="ChEBI" id="CHEBI:15377"/>
        <dbReference type="ChEBI" id="CHEBI:15378"/>
        <dbReference type="ChEBI" id="CHEBI:29985"/>
        <dbReference type="ChEBI" id="CHEBI:30616"/>
        <dbReference type="ChEBI" id="CHEBI:43474"/>
        <dbReference type="ChEBI" id="CHEBI:58402"/>
        <dbReference type="ChEBI" id="CHEBI:456216"/>
        <dbReference type="EC" id="3.5.2.9"/>
    </reaction>
</comment>
<protein>
    <recommendedName>
        <fullName evidence="1">5-oxoprolinase subunit A</fullName>
        <shortName evidence="1">5-OPase subunit A</shortName>
        <ecNumber evidence="1">3.5.2.9</ecNumber>
    </recommendedName>
    <alternativeName>
        <fullName evidence="1">5-oxoprolinase (ATP-hydrolyzing) subunit A</fullName>
    </alternativeName>
</protein>
<dbReference type="InterPro" id="IPR005501">
    <property type="entry name" value="LamB/YcsF/PxpA-like"/>
</dbReference>
<dbReference type="SUPFAM" id="SSF88713">
    <property type="entry name" value="Glycoside hydrolase/deacetylase"/>
    <property type="match status" value="1"/>
</dbReference>
<evidence type="ECO:0000313" key="2">
    <source>
        <dbReference type="EMBL" id="SDP16936.1"/>
    </source>
</evidence>
<keyword evidence="1" id="KW-0378">Hydrolase</keyword>
<dbReference type="PANTHER" id="PTHR30292:SF0">
    <property type="entry name" value="5-OXOPROLINASE SUBUNIT A"/>
    <property type="match status" value="1"/>
</dbReference>
<comment type="subunit">
    <text evidence="1">Forms a complex composed of PxpA, PxpB and PxpC.</text>
</comment>
<evidence type="ECO:0000256" key="1">
    <source>
        <dbReference type="HAMAP-Rule" id="MF_00691"/>
    </source>
</evidence>
<proteinExistence type="inferred from homology"/>
<sequence>MPATPGPPRTPFCFPLRASSFKLPGMTTRILLNCDMGESFGAWKMGDDVHAMPLIDQANLACGFHAGDPLIMQRTVRLAVEHGVSVGAHPSYPDLAGFGRRHMSCSPDEVQAMVLYQVGALDAFCRAAGTQVAYVKPHGALYNDLVRDDALLRAVLDACAAYRKRLPLMVLALADNRRELELADAADVPLMFEAFADRAYLSDGQLAPRRLPNAVHHDPQRILAQALAIARGEPFPDIDGNPLLLRADSLCVHGDNPESLAVLRRLRGLLDAA</sequence>
<dbReference type="Gene3D" id="3.20.20.370">
    <property type="entry name" value="Glycoside hydrolase/deacetylase"/>
    <property type="match status" value="1"/>
</dbReference>
<dbReference type="AlphaFoldDB" id="A0A1H0QJP4"/>
<keyword evidence="3" id="KW-1185">Reference proteome</keyword>
<dbReference type="InterPro" id="IPR011330">
    <property type="entry name" value="Glyco_hydro/deAcase_b/a-brl"/>
</dbReference>
<gene>
    <name evidence="1" type="primary">pxpA</name>
    <name evidence="2" type="ORF">SAMN05216193_12412</name>
</gene>
<comment type="similarity">
    <text evidence="1">Belongs to the LamB/PxpA family.</text>
</comment>
<dbReference type="CDD" id="cd10787">
    <property type="entry name" value="LamB_YcsF_like"/>
    <property type="match status" value="1"/>
</dbReference>
<dbReference type="Pfam" id="PF03746">
    <property type="entry name" value="LamB_YcsF"/>
    <property type="match status" value="1"/>
</dbReference>
<dbReference type="GO" id="GO:0017168">
    <property type="term" value="F:5-oxoprolinase (ATP-hydrolyzing) activity"/>
    <property type="evidence" value="ECO:0007669"/>
    <property type="project" value="UniProtKB-UniRule"/>
</dbReference>
<dbReference type="EMBL" id="FNIJ01000024">
    <property type="protein sequence ID" value="SDP16936.1"/>
    <property type="molecule type" value="Genomic_DNA"/>
</dbReference>